<comment type="similarity">
    <text evidence="2 17">Belongs to the Cu-Zn superoxide dismutase family.</text>
</comment>
<dbReference type="HAMAP" id="MF_01217">
    <property type="entry name" value="Acyl_carrier"/>
    <property type="match status" value="1"/>
</dbReference>
<dbReference type="FunFam" id="2.60.40.200:FF:000001">
    <property type="entry name" value="Superoxide dismutase [Cu-Zn]"/>
    <property type="match status" value="1"/>
</dbReference>
<evidence type="ECO:0000256" key="11">
    <source>
        <dbReference type="ARBA" id="ARBA00023002"/>
    </source>
</evidence>
<dbReference type="GO" id="GO:0004784">
    <property type="term" value="F:superoxide dismutase activity"/>
    <property type="evidence" value="ECO:0007669"/>
    <property type="project" value="UniProtKB-EC"/>
</dbReference>
<evidence type="ECO:0000256" key="8">
    <source>
        <dbReference type="ARBA" id="ARBA00022832"/>
    </source>
</evidence>
<keyword evidence="21" id="KW-1185">Reference proteome</keyword>
<dbReference type="Pfam" id="PF00080">
    <property type="entry name" value="Sod_Cu"/>
    <property type="match status" value="1"/>
</dbReference>
<dbReference type="GO" id="GO:0046872">
    <property type="term" value="F:metal ion binding"/>
    <property type="evidence" value="ECO:0007669"/>
    <property type="project" value="UniProtKB-KW"/>
</dbReference>
<evidence type="ECO:0000256" key="12">
    <source>
        <dbReference type="ARBA" id="ARBA00023008"/>
    </source>
</evidence>
<dbReference type="PRINTS" id="PR00068">
    <property type="entry name" value="CUZNDISMTASE"/>
</dbReference>
<evidence type="ECO:0000256" key="10">
    <source>
        <dbReference type="ARBA" id="ARBA00022862"/>
    </source>
</evidence>
<dbReference type="SUPFAM" id="SSF47336">
    <property type="entry name" value="ACP-like"/>
    <property type="match status" value="1"/>
</dbReference>
<dbReference type="InterPro" id="IPR036736">
    <property type="entry name" value="ACP-like_sf"/>
</dbReference>
<dbReference type="PANTHER" id="PTHR10003">
    <property type="entry name" value="SUPEROXIDE DISMUTASE CU-ZN -RELATED"/>
    <property type="match status" value="1"/>
</dbReference>
<dbReference type="PROSITE" id="PS00087">
    <property type="entry name" value="SOD_CU_ZN_1"/>
    <property type="match status" value="1"/>
</dbReference>
<evidence type="ECO:0000256" key="17">
    <source>
        <dbReference type="RuleBase" id="RU000393"/>
    </source>
</evidence>
<dbReference type="InterPro" id="IPR024134">
    <property type="entry name" value="SOD_Cu/Zn_/chaperone"/>
</dbReference>
<evidence type="ECO:0000259" key="19">
    <source>
        <dbReference type="PROSITE" id="PS50075"/>
    </source>
</evidence>
<dbReference type="SMART" id="SM00823">
    <property type="entry name" value="PKS_PP"/>
    <property type="match status" value="1"/>
</dbReference>
<keyword evidence="15 18" id="KW-0275">Fatty acid biosynthesis</keyword>
<evidence type="ECO:0000256" key="18">
    <source>
        <dbReference type="RuleBase" id="RU000722"/>
    </source>
</evidence>
<dbReference type="InterPro" id="IPR006162">
    <property type="entry name" value="Ppantetheine_attach_site"/>
</dbReference>
<proteinExistence type="inferred from homology"/>
<evidence type="ECO:0000256" key="5">
    <source>
        <dbReference type="ARBA" id="ARBA00022516"/>
    </source>
</evidence>
<keyword evidence="4 18" id="KW-0596">Phosphopantetheine</keyword>
<dbReference type="Gene3D" id="2.60.40.200">
    <property type="entry name" value="Superoxide dismutase, copper/zinc binding domain"/>
    <property type="match status" value="1"/>
</dbReference>
<keyword evidence="8" id="KW-0276">Fatty acid metabolism</keyword>
<dbReference type="GO" id="GO:0071484">
    <property type="term" value="P:cellular response to light intensity"/>
    <property type="evidence" value="ECO:0007669"/>
    <property type="project" value="UniProtKB-ARBA"/>
</dbReference>
<evidence type="ECO:0000313" key="21">
    <source>
        <dbReference type="Proteomes" id="UP001604336"/>
    </source>
</evidence>
<comment type="function">
    <text evidence="1 18">Carrier of the growing fatty acid chain in fatty acid biosynthesis.</text>
</comment>
<evidence type="ECO:0000256" key="14">
    <source>
        <dbReference type="ARBA" id="ARBA00023157"/>
    </source>
</evidence>
<protein>
    <recommendedName>
        <fullName evidence="17 18">Multifunctional fusion protein</fullName>
    </recommendedName>
    <domain>
        <recommendedName>
            <fullName evidence="17">Superoxide dismutase [Cu-Zn]</fullName>
            <ecNumber evidence="17">1.15.1.1</ecNumber>
        </recommendedName>
    </domain>
    <domain>
        <recommendedName>
            <fullName evidence="18">Acyl carrier protein</fullName>
        </recommendedName>
    </domain>
</protein>
<keyword evidence="6" id="KW-0597">Phosphoprotein</keyword>
<dbReference type="Gene3D" id="1.10.1200.10">
    <property type="entry name" value="ACP-like"/>
    <property type="match status" value="1"/>
</dbReference>
<dbReference type="PROSITE" id="PS00332">
    <property type="entry name" value="SOD_CU_ZN_2"/>
    <property type="match status" value="1"/>
</dbReference>
<evidence type="ECO:0000256" key="3">
    <source>
        <dbReference type="ARBA" id="ARBA00010930"/>
    </source>
</evidence>
<evidence type="ECO:0000256" key="15">
    <source>
        <dbReference type="ARBA" id="ARBA00023160"/>
    </source>
</evidence>
<keyword evidence="14" id="KW-1015">Disulfide bond</keyword>
<evidence type="ECO:0000256" key="9">
    <source>
        <dbReference type="ARBA" id="ARBA00022833"/>
    </source>
</evidence>
<dbReference type="EC" id="1.15.1.1" evidence="17"/>
<dbReference type="GO" id="GO:0071457">
    <property type="term" value="P:cellular response to ozone"/>
    <property type="evidence" value="ECO:0007669"/>
    <property type="project" value="UniProtKB-ARBA"/>
</dbReference>
<comment type="cofactor">
    <cofactor evidence="17">
        <name>Cu cation</name>
        <dbReference type="ChEBI" id="CHEBI:23378"/>
    </cofactor>
    <text evidence="17">Binds 1 copper ion per subunit.</text>
</comment>
<evidence type="ECO:0000256" key="2">
    <source>
        <dbReference type="ARBA" id="ARBA00010457"/>
    </source>
</evidence>
<keyword evidence="12 17" id="KW-0186">Copper</keyword>
<evidence type="ECO:0000256" key="4">
    <source>
        <dbReference type="ARBA" id="ARBA00022450"/>
    </source>
</evidence>
<keyword evidence="5 18" id="KW-0444">Lipid biosynthesis</keyword>
<dbReference type="Pfam" id="PF00550">
    <property type="entry name" value="PP-binding"/>
    <property type="match status" value="1"/>
</dbReference>
<dbReference type="AlphaFoldDB" id="A0ABD1Q2C2"/>
<accession>A0ABD1Q2C2</accession>
<dbReference type="PROSITE" id="PS50075">
    <property type="entry name" value="CARRIER"/>
    <property type="match status" value="1"/>
</dbReference>
<evidence type="ECO:0000256" key="6">
    <source>
        <dbReference type="ARBA" id="ARBA00022553"/>
    </source>
</evidence>
<name>A0ABD1Q2C2_9LAMI</name>
<dbReference type="InterPro" id="IPR036423">
    <property type="entry name" value="SOD-like_Cu/Zn_dom_sf"/>
</dbReference>
<evidence type="ECO:0000256" key="16">
    <source>
        <dbReference type="ARBA" id="ARBA00049204"/>
    </source>
</evidence>
<evidence type="ECO:0000256" key="13">
    <source>
        <dbReference type="ARBA" id="ARBA00023098"/>
    </source>
</evidence>
<dbReference type="InterPro" id="IPR018152">
    <property type="entry name" value="SOD_Cu/Zn_BS"/>
</dbReference>
<sequence length="294" mass="30679">MASVTASSVSISSLPCSLKQNQVFNLKKVSFSVSRKSFPSLWLRPAHHRFCVACAAKPETVEKVCEIVRKQLALPADSAVIGESKFVSLGADSLDTVEIVMGLEEEFGISVEEESAQKTSFDSPSLSSLYNIHKGCSEITLIMVKAVAVLNSSEGVNGTVYFTQEGDGPTNVTGNLSGLKPGLHGFHVHALGDTTNGCMSTGPHFNPAGKEHGAPGDEHRHAGDLGNITVGEDGTAAVNIVDKQIPLTGQHSIIGRAVVVHSDPDDLGRGGHELSKSTGNAGGRIACGIIGLQG</sequence>
<keyword evidence="10" id="KW-0049">Antioxidant</keyword>
<dbReference type="GO" id="GO:0071472">
    <property type="term" value="P:cellular response to salt stress"/>
    <property type="evidence" value="ECO:0007669"/>
    <property type="project" value="UniProtKB-ARBA"/>
</dbReference>
<dbReference type="EMBL" id="JBFOLK010000012">
    <property type="protein sequence ID" value="KAL2470002.1"/>
    <property type="molecule type" value="Genomic_DNA"/>
</dbReference>
<evidence type="ECO:0000256" key="1">
    <source>
        <dbReference type="ARBA" id="ARBA00003180"/>
    </source>
</evidence>
<keyword evidence="11 17" id="KW-0560">Oxidoreductase</keyword>
<dbReference type="Proteomes" id="UP001604336">
    <property type="component" value="Unassembled WGS sequence"/>
</dbReference>
<comment type="cofactor">
    <cofactor evidence="17">
        <name>Zn(2+)</name>
        <dbReference type="ChEBI" id="CHEBI:29105"/>
    </cofactor>
    <text evidence="17">Binds 1 zinc ion per subunit.</text>
</comment>
<dbReference type="SUPFAM" id="SSF49329">
    <property type="entry name" value="Cu,Zn superoxide dismutase-like"/>
    <property type="match status" value="1"/>
</dbReference>
<dbReference type="InterPro" id="IPR003231">
    <property type="entry name" value="ACP"/>
</dbReference>
<organism evidence="20 21">
    <name type="scientific">Abeliophyllum distichum</name>
    <dbReference type="NCBI Taxonomy" id="126358"/>
    <lineage>
        <taxon>Eukaryota</taxon>
        <taxon>Viridiplantae</taxon>
        <taxon>Streptophyta</taxon>
        <taxon>Embryophyta</taxon>
        <taxon>Tracheophyta</taxon>
        <taxon>Spermatophyta</taxon>
        <taxon>Magnoliopsida</taxon>
        <taxon>eudicotyledons</taxon>
        <taxon>Gunneridae</taxon>
        <taxon>Pentapetalae</taxon>
        <taxon>asterids</taxon>
        <taxon>lamiids</taxon>
        <taxon>Lamiales</taxon>
        <taxon>Oleaceae</taxon>
        <taxon>Forsythieae</taxon>
        <taxon>Abeliophyllum</taxon>
    </lineage>
</organism>
<dbReference type="GO" id="GO:0006633">
    <property type="term" value="P:fatty acid biosynthetic process"/>
    <property type="evidence" value="ECO:0007669"/>
    <property type="project" value="UniProtKB-KW"/>
</dbReference>
<dbReference type="InterPro" id="IPR020806">
    <property type="entry name" value="PKS_PP-bd"/>
</dbReference>
<comment type="function">
    <text evidence="17">Destroys radicals which are normally produced within the cells and which are toxic to biological systems.</text>
</comment>
<reference evidence="21" key="1">
    <citation type="submission" date="2024-07" db="EMBL/GenBank/DDBJ databases">
        <title>Two chromosome-level genome assemblies of Korean endemic species Abeliophyllum distichum and Forsythia ovata (Oleaceae).</title>
        <authorList>
            <person name="Jang H."/>
        </authorList>
    </citation>
    <scope>NUCLEOTIDE SEQUENCE [LARGE SCALE GENOMIC DNA]</scope>
</reference>
<keyword evidence="9 17" id="KW-0862">Zinc</keyword>
<evidence type="ECO:0000313" key="20">
    <source>
        <dbReference type="EMBL" id="KAL2470002.1"/>
    </source>
</evidence>
<evidence type="ECO:0000256" key="7">
    <source>
        <dbReference type="ARBA" id="ARBA00022723"/>
    </source>
</evidence>
<dbReference type="PROSITE" id="PS00012">
    <property type="entry name" value="PHOSPHOPANTETHEINE"/>
    <property type="match status" value="1"/>
</dbReference>
<dbReference type="InterPro" id="IPR001424">
    <property type="entry name" value="SOD_Cu_Zn_dom"/>
</dbReference>
<keyword evidence="7 17" id="KW-0479">Metal-binding</keyword>
<comment type="caution">
    <text evidence="20">The sequence shown here is derived from an EMBL/GenBank/DDBJ whole genome shotgun (WGS) entry which is preliminary data.</text>
</comment>
<comment type="catalytic activity">
    <reaction evidence="16 17">
        <text>2 superoxide + 2 H(+) = H2O2 + O2</text>
        <dbReference type="Rhea" id="RHEA:20696"/>
        <dbReference type="ChEBI" id="CHEBI:15378"/>
        <dbReference type="ChEBI" id="CHEBI:15379"/>
        <dbReference type="ChEBI" id="CHEBI:16240"/>
        <dbReference type="ChEBI" id="CHEBI:18421"/>
        <dbReference type="EC" id="1.15.1.1"/>
    </reaction>
</comment>
<gene>
    <name evidence="20" type="ORF">Adt_38138</name>
</gene>
<dbReference type="GO" id="GO:0071493">
    <property type="term" value="P:cellular response to UV-B"/>
    <property type="evidence" value="ECO:0007669"/>
    <property type="project" value="UniProtKB-ARBA"/>
</dbReference>
<comment type="similarity">
    <text evidence="3">Belongs to the acyl carrier protein (ACP) family.</text>
</comment>
<dbReference type="InterPro" id="IPR009081">
    <property type="entry name" value="PP-bd_ACP"/>
</dbReference>
<feature type="domain" description="Carrier" evidence="19">
    <location>
        <begin position="58"/>
        <end position="137"/>
    </location>
</feature>
<keyword evidence="13" id="KW-0443">Lipid metabolism</keyword>
<dbReference type="CDD" id="cd00305">
    <property type="entry name" value="Cu-Zn_Superoxide_Dismutase"/>
    <property type="match status" value="1"/>
</dbReference>